<keyword evidence="2" id="KW-0813">Transport</keyword>
<evidence type="ECO:0000313" key="7">
    <source>
        <dbReference type="EMBL" id="MDF3846224.1"/>
    </source>
</evidence>
<keyword evidence="5" id="KW-0732">Signal</keyword>
<evidence type="ECO:0000256" key="2">
    <source>
        <dbReference type="ARBA" id="ARBA00022448"/>
    </source>
</evidence>
<reference evidence="7" key="1">
    <citation type="submission" date="2023-03" db="EMBL/GenBank/DDBJ databases">
        <title>Draft assemblies of triclosan tolerant bacteria isolated from returned activated sludge.</title>
        <authorList>
            <person name="Van Hamelsveld S."/>
        </authorList>
    </citation>
    <scope>NUCLEOTIDE SEQUENCE</scope>
    <source>
        <strain evidence="7">GW210015_S63</strain>
    </source>
</reference>
<dbReference type="PANTHER" id="PTHR47737:SF1">
    <property type="entry name" value="GLYCINE BETAINE_PROLINE BETAINE TRANSPORT SYSTEM PERMEASE PROTEIN PROW"/>
    <property type="match status" value="1"/>
</dbReference>
<evidence type="ECO:0000256" key="3">
    <source>
        <dbReference type="ARBA" id="ARBA00022475"/>
    </source>
</evidence>
<feature type="domain" description="ABC-type glycine betaine transport system substrate-binding" evidence="6">
    <location>
        <begin position="30"/>
        <end position="274"/>
    </location>
</feature>
<dbReference type="Pfam" id="PF04069">
    <property type="entry name" value="OpuAC"/>
    <property type="match status" value="1"/>
</dbReference>
<dbReference type="InterPro" id="IPR007210">
    <property type="entry name" value="ABC_Gly_betaine_transp_sub-bd"/>
</dbReference>
<gene>
    <name evidence="7" type="ORF">P3W55_31370</name>
</gene>
<keyword evidence="4" id="KW-0472">Membrane</keyword>
<dbReference type="Gene3D" id="3.40.190.100">
    <property type="entry name" value="Glycine betaine-binding periplasmic protein, domain 2"/>
    <property type="match status" value="1"/>
</dbReference>
<dbReference type="GO" id="GO:0031460">
    <property type="term" value="P:glycine betaine transport"/>
    <property type="evidence" value="ECO:0007669"/>
    <property type="project" value="TreeGrafter"/>
</dbReference>
<comment type="subcellular location">
    <subcellularLocation>
        <location evidence="1">Cell membrane</location>
    </subcellularLocation>
</comment>
<accession>A0AAW6PJ80</accession>
<sequence length="285" mass="30858">MRMMRRLMGLGAGLVLSAAAGLAGAAAKPEITIGYVDGWSDSVATTHVAAEVIREKLGYPVKLMPVAAGIMWQGVARGKLDAMLSAWLPVTHGAYYAKMKDQVVNLGVNYPGAKIGLIVPEYVKANSIEDLKAMKDDFGGRIVGIDAGAGVMLKTDQAIKDYGLDYKLVASSGSGMIAELTRAENDKKAVAVTGWIPHWMFAKWKLKFLDDPKKVYGEEEHVDSVANPALEKKAPEVWALLKKLQWKDGAEIGQVMLAIQDGAKPEAAAKQWVASHPDRVKEWTQ</sequence>
<dbReference type="Gene3D" id="3.40.190.10">
    <property type="entry name" value="Periplasmic binding protein-like II"/>
    <property type="match status" value="1"/>
</dbReference>
<dbReference type="EMBL" id="JARJLR010000521">
    <property type="protein sequence ID" value="MDF3846224.1"/>
    <property type="molecule type" value="Genomic_DNA"/>
</dbReference>
<feature type="chain" id="PRO_5043678233" evidence="5">
    <location>
        <begin position="26"/>
        <end position="285"/>
    </location>
</feature>
<dbReference type="RefSeq" id="WP_058072886.1">
    <property type="nucleotide sequence ID" value="NZ_CP034688.1"/>
</dbReference>
<evidence type="ECO:0000313" key="8">
    <source>
        <dbReference type="Proteomes" id="UP001220662"/>
    </source>
</evidence>
<evidence type="ECO:0000256" key="4">
    <source>
        <dbReference type="ARBA" id="ARBA00023136"/>
    </source>
</evidence>
<evidence type="ECO:0000259" key="6">
    <source>
        <dbReference type="Pfam" id="PF04069"/>
    </source>
</evidence>
<protein>
    <submittedName>
        <fullName evidence="7">Glycine betaine ABC transporter substrate-binding protein</fullName>
    </submittedName>
</protein>
<dbReference type="PANTHER" id="PTHR47737">
    <property type="entry name" value="GLYCINE BETAINE/PROLINE BETAINE TRANSPORT SYSTEM PERMEASE PROTEIN PROW"/>
    <property type="match status" value="1"/>
</dbReference>
<feature type="signal peptide" evidence="5">
    <location>
        <begin position="1"/>
        <end position="25"/>
    </location>
</feature>
<organism evidence="7 8">
    <name type="scientific">Pseudomonas citronellolis</name>
    <dbReference type="NCBI Taxonomy" id="53408"/>
    <lineage>
        <taxon>Bacteria</taxon>
        <taxon>Pseudomonadati</taxon>
        <taxon>Pseudomonadota</taxon>
        <taxon>Gammaproteobacteria</taxon>
        <taxon>Pseudomonadales</taxon>
        <taxon>Pseudomonadaceae</taxon>
        <taxon>Pseudomonas</taxon>
    </lineage>
</organism>
<dbReference type="AlphaFoldDB" id="A0AAW6PJ80"/>
<dbReference type="GO" id="GO:0015226">
    <property type="term" value="F:carnitine transmembrane transporter activity"/>
    <property type="evidence" value="ECO:0007669"/>
    <property type="project" value="TreeGrafter"/>
</dbReference>
<comment type="caution">
    <text evidence="7">The sequence shown here is derived from an EMBL/GenBank/DDBJ whole genome shotgun (WGS) entry which is preliminary data.</text>
</comment>
<dbReference type="GO" id="GO:0005275">
    <property type="term" value="F:amine transmembrane transporter activity"/>
    <property type="evidence" value="ECO:0007669"/>
    <property type="project" value="TreeGrafter"/>
</dbReference>
<name>A0AAW6PJ80_9PSED</name>
<dbReference type="GO" id="GO:0015871">
    <property type="term" value="P:choline transport"/>
    <property type="evidence" value="ECO:0007669"/>
    <property type="project" value="TreeGrafter"/>
</dbReference>
<dbReference type="Proteomes" id="UP001220662">
    <property type="component" value="Unassembled WGS sequence"/>
</dbReference>
<evidence type="ECO:0000256" key="1">
    <source>
        <dbReference type="ARBA" id="ARBA00004236"/>
    </source>
</evidence>
<dbReference type="CDD" id="cd13639">
    <property type="entry name" value="PBP2_OpuAC_like"/>
    <property type="match status" value="1"/>
</dbReference>
<proteinExistence type="predicted"/>
<dbReference type="GO" id="GO:0043190">
    <property type="term" value="C:ATP-binding cassette (ABC) transporter complex"/>
    <property type="evidence" value="ECO:0007669"/>
    <property type="project" value="InterPro"/>
</dbReference>
<keyword evidence="3" id="KW-1003">Cell membrane</keyword>
<evidence type="ECO:0000256" key="5">
    <source>
        <dbReference type="SAM" id="SignalP"/>
    </source>
</evidence>
<dbReference type="SUPFAM" id="SSF53850">
    <property type="entry name" value="Periplasmic binding protein-like II"/>
    <property type="match status" value="1"/>
</dbReference>